<evidence type="ECO:0000313" key="1">
    <source>
        <dbReference type="EMBL" id="KAH8012316.1"/>
    </source>
</evidence>
<organism evidence="1 2">
    <name type="scientific">Sphaerodactylus townsendi</name>
    <dbReference type="NCBI Taxonomy" id="933632"/>
    <lineage>
        <taxon>Eukaryota</taxon>
        <taxon>Metazoa</taxon>
        <taxon>Chordata</taxon>
        <taxon>Craniata</taxon>
        <taxon>Vertebrata</taxon>
        <taxon>Euteleostomi</taxon>
        <taxon>Lepidosauria</taxon>
        <taxon>Squamata</taxon>
        <taxon>Bifurcata</taxon>
        <taxon>Gekkota</taxon>
        <taxon>Sphaerodactylidae</taxon>
        <taxon>Sphaerodactylus</taxon>
    </lineage>
</organism>
<comment type="caution">
    <text evidence="1">The sequence shown here is derived from an EMBL/GenBank/DDBJ whole genome shotgun (WGS) entry which is preliminary data.</text>
</comment>
<proteinExistence type="predicted"/>
<dbReference type="Proteomes" id="UP000827872">
    <property type="component" value="Linkage Group LG13"/>
</dbReference>
<keyword evidence="2" id="KW-1185">Reference proteome</keyword>
<dbReference type="EMBL" id="CM037626">
    <property type="protein sequence ID" value="KAH8012316.1"/>
    <property type="molecule type" value="Genomic_DNA"/>
</dbReference>
<accession>A0ACB8FYX1</accession>
<name>A0ACB8FYX1_9SAUR</name>
<evidence type="ECO:0000313" key="2">
    <source>
        <dbReference type="Proteomes" id="UP000827872"/>
    </source>
</evidence>
<reference evidence="1" key="1">
    <citation type="submission" date="2021-08" db="EMBL/GenBank/DDBJ databases">
        <title>The first chromosome-level gecko genome reveals the dynamic sex chromosomes of Neotropical dwarf geckos (Sphaerodactylidae: Sphaerodactylus).</title>
        <authorList>
            <person name="Pinto B.J."/>
            <person name="Keating S.E."/>
            <person name="Gamble T."/>
        </authorList>
    </citation>
    <scope>NUCLEOTIDE SEQUENCE</scope>
    <source>
        <strain evidence="1">TG3544</strain>
    </source>
</reference>
<protein>
    <submittedName>
        <fullName evidence="1">Uncharacterized protein</fullName>
    </submittedName>
</protein>
<sequence length="850" mass="95182">MGTNKYSGYLADDESFKGPQMRNPNASHGRGSNYWRNLMRPPSRCGFRNQDTTHSSFSASSAFAHAHQGKRKRHRSTCEKRNLTEDEFSDFMNFLADEDVLDSLQKIVEDAVRKLRDVTTENGEHLFEIVDDICSSSESESWSVSYSHRHTDSSSTYSEYKYYTATTTATTTATSNSDEDRERPFQSMEKKKPVGKVCLLDKFVSRLSKPKKEKKVTGGFHAEQVSEQSGDTYYFLQEHFHIWAKLAESFHQLPKKDYFTKFKKLPKQELSAESLHKEITNVLKYSHGLPLYSAEQEPFLTLDFLEENGLLAALQDIINEAVQKVLDATLVDGAPLFDLFGDHGLLSVPWESSVEDSDEEEERGREAEGEGEGEGEKEDEGKDEGSESGEGSGSGTESEEGSKSDAASTPGKKKKKRKGKRDKKQAPDAAEEKKGKQKYTPPALAKSRRKSGQQDESQRKAKYVPPPLPKTKPRPPPEEPPPKAKYTPPPLPKPKKKQEVVAQAEAQTEQAKKFQKVPRHIITTKDIKRAHLQARPLPKQAIIDFLIENAAKLMIYKYNYETLLSEKLGFISVPVTKILLEMMFGYKKIKGSRIQLTSQIDWTKVNEEIYAPRQPKPKTPKLKSGDKKKKKKSDDKKKADDKKRPGSMRKSVAFKPEMPTGKVVVTSTPTEKMEVKVVKTKGKPSTPERAGGKKIQITEILPPRLPEEFTAKEISEDVQHLETEESSTRSGISQGSFIKFPSVTLEPEGPPLSRRLSDETIDSKRGSASSILPQAALAAGCVEMAFATMDWNSPAKGFYLKLGAQDLTQLEEWNCMELDREALQRLAQKGNHSSAGALDPSSGQAQKPEP</sequence>
<gene>
    <name evidence="1" type="ORF">K3G42_016308</name>
</gene>